<dbReference type="SUPFAM" id="SSF51182">
    <property type="entry name" value="RmlC-like cupins"/>
    <property type="match status" value="1"/>
</dbReference>
<dbReference type="PANTHER" id="PTHR36114:SF1">
    <property type="entry name" value="16.7 KDA PROTEIN IN WHIE LOCUS"/>
    <property type="match status" value="1"/>
</dbReference>
<dbReference type="AlphaFoldDB" id="A0A0W8FNW2"/>
<dbReference type="InterPro" id="IPR052044">
    <property type="entry name" value="PKS_Associated_Protein"/>
</dbReference>
<evidence type="ECO:0000313" key="2">
    <source>
        <dbReference type="EMBL" id="KUG22566.1"/>
    </source>
</evidence>
<dbReference type="InterPro" id="IPR014710">
    <property type="entry name" value="RmlC-like_jellyroll"/>
</dbReference>
<feature type="domain" description="Cupin type-2" evidence="1">
    <location>
        <begin position="41"/>
        <end position="107"/>
    </location>
</feature>
<proteinExistence type="predicted"/>
<evidence type="ECO:0000259" key="1">
    <source>
        <dbReference type="Pfam" id="PF07883"/>
    </source>
</evidence>
<dbReference type="InterPro" id="IPR013096">
    <property type="entry name" value="Cupin_2"/>
</dbReference>
<name>A0A0W8FNW2_9ZZZZ</name>
<comment type="caution">
    <text evidence="2">The sequence shown here is derived from an EMBL/GenBank/DDBJ whole genome shotgun (WGS) entry which is preliminary data.</text>
</comment>
<dbReference type="PANTHER" id="PTHR36114">
    <property type="entry name" value="16.7 KDA PROTEIN IN WHIE LOCUS"/>
    <property type="match status" value="1"/>
</dbReference>
<accession>A0A0W8FNW2</accession>
<protein>
    <recommendedName>
        <fullName evidence="1">Cupin type-2 domain-containing protein</fullName>
    </recommendedName>
</protein>
<reference evidence="2" key="1">
    <citation type="journal article" date="2015" name="Proc. Natl. Acad. Sci. U.S.A.">
        <title>Networks of energetic and metabolic interactions define dynamics in microbial communities.</title>
        <authorList>
            <person name="Embree M."/>
            <person name="Liu J.K."/>
            <person name="Al-Bassam M.M."/>
            <person name="Zengler K."/>
        </authorList>
    </citation>
    <scope>NUCLEOTIDE SEQUENCE</scope>
</reference>
<dbReference type="EMBL" id="LNQE01000956">
    <property type="protein sequence ID" value="KUG22566.1"/>
    <property type="molecule type" value="Genomic_DNA"/>
</dbReference>
<organism evidence="2">
    <name type="scientific">hydrocarbon metagenome</name>
    <dbReference type="NCBI Taxonomy" id="938273"/>
    <lineage>
        <taxon>unclassified sequences</taxon>
        <taxon>metagenomes</taxon>
        <taxon>ecological metagenomes</taxon>
    </lineage>
</organism>
<dbReference type="CDD" id="cd02214">
    <property type="entry name" value="cupin_MJ1618"/>
    <property type="match status" value="1"/>
</dbReference>
<sequence>MREIIKKQNLRTEFYISERCYVTELSTSADDPDVSIARARVKSGVTTRRHRLKGITERYYIVSGKGRVEIGDLPPQEVNHGDVVLIPPMCPQRITNIGKDDLIFLAICSPRFTQDVYEDIED</sequence>
<gene>
    <name evidence="2" type="ORF">ASZ90_007658</name>
</gene>
<dbReference type="Pfam" id="PF07883">
    <property type="entry name" value="Cupin_2"/>
    <property type="match status" value="1"/>
</dbReference>
<dbReference type="Gene3D" id="2.60.120.10">
    <property type="entry name" value="Jelly Rolls"/>
    <property type="match status" value="1"/>
</dbReference>
<dbReference type="InterPro" id="IPR011051">
    <property type="entry name" value="RmlC_Cupin_sf"/>
</dbReference>